<keyword evidence="6" id="KW-0808">Transferase</keyword>
<keyword evidence="6" id="KW-0418">Kinase</keyword>
<gene>
    <name evidence="6" type="ORF">SAMN04488033_11094</name>
</gene>
<evidence type="ECO:0000313" key="7">
    <source>
        <dbReference type="Proteomes" id="UP000199116"/>
    </source>
</evidence>
<dbReference type="RefSeq" id="WP_093304459.1">
    <property type="nucleotide sequence ID" value="NZ_FOOH01000010.1"/>
</dbReference>
<dbReference type="InterPro" id="IPR036097">
    <property type="entry name" value="HisK_dim/P_sf"/>
</dbReference>
<dbReference type="PANTHER" id="PTHR43547:SF2">
    <property type="entry name" value="HYBRID SIGNAL TRANSDUCTION HISTIDINE KINASE C"/>
    <property type="match status" value="1"/>
</dbReference>
<organism evidence="6 7">
    <name type="scientific">Salegentibacter agarivorans</name>
    <dbReference type="NCBI Taxonomy" id="345907"/>
    <lineage>
        <taxon>Bacteria</taxon>
        <taxon>Pseudomonadati</taxon>
        <taxon>Bacteroidota</taxon>
        <taxon>Flavobacteriia</taxon>
        <taxon>Flavobacteriales</taxon>
        <taxon>Flavobacteriaceae</taxon>
        <taxon>Salegentibacter</taxon>
    </lineage>
</organism>
<dbReference type="GO" id="GO:0000155">
    <property type="term" value="F:phosphorelay sensor kinase activity"/>
    <property type="evidence" value="ECO:0007669"/>
    <property type="project" value="InterPro"/>
</dbReference>
<dbReference type="SUPFAM" id="SSF55874">
    <property type="entry name" value="ATPase domain of HSP90 chaperone/DNA topoisomerase II/histidine kinase"/>
    <property type="match status" value="1"/>
</dbReference>
<comment type="catalytic activity">
    <reaction evidence="1">
        <text>ATP + protein L-histidine = ADP + protein N-phospho-L-histidine.</text>
        <dbReference type="EC" id="2.7.13.3"/>
    </reaction>
</comment>
<dbReference type="InterPro" id="IPR003594">
    <property type="entry name" value="HATPase_dom"/>
</dbReference>
<dbReference type="Pfam" id="PF02518">
    <property type="entry name" value="HATPase_c"/>
    <property type="match status" value="1"/>
</dbReference>
<sequence length="422" mass="48891">MKRRKIYIAVFIISVVGLFVVQYQYLRIGLNLAEVQFEQKIERAGNNLKKDLAAENQLSFLIAQSLTGQNYFSLSRDSLQDASRHFLNDFVKDRLAANKIDTDFSYHLYTEDDSLTLISPTTFSSKDSIIKYPIKLEGYLPLMLEKEVTLELQFKNLNSYFLSQLHGLLIPGLLFLAIIIFVVIWMLRLFYWQRNLITITNDFINNLTHELKTPVFSIGVATKILEADIEESKKPIVLQIRKQVARLNKHIEQVLDLASLENRKKYIQLEEKDLRPELLQWCEDFKLLSQLENFNFNFHLEPGPYNMKVALSHFENAINNLLDNAKKYAEDPVISLKAFSKKNDLYIVISDNGSGISDKEKRRIFKKFYRVPEGDLHSVKGYGLGLNYVQEVIKRHKGQIKLESKLQVGTQIIIIIPLINVN</sequence>
<dbReference type="SMART" id="SM00387">
    <property type="entry name" value="HATPase_c"/>
    <property type="match status" value="1"/>
</dbReference>
<feature type="domain" description="Histidine kinase" evidence="5">
    <location>
        <begin position="206"/>
        <end position="420"/>
    </location>
</feature>
<dbReference type="SUPFAM" id="SSF47384">
    <property type="entry name" value="Homodimeric domain of signal transducing histidine kinase"/>
    <property type="match status" value="1"/>
</dbReference>
<dbReference type="Gene3D" id="3.30.565.10">
    <property type="entry name" value="Histidine kinase-like ATPase, C-terminal domain"/>
    <property type="match status" value="1"/>
</dbReference>
<evidence type="ECO:0000313" key="6">
    <source>
        <dbReference type="EMBL" id="SFF82869.1"/>
    </source>
</evidence>
<proteinExistence type="predicted"/>
<evidence type="ECO:0000259" key="5">
    <source>
        <dbReference type="PROSITE" id="PS50109"/>
    </source>
</evidence>
<feature type="transmembrane region" description="Helical" evidence="4">
    <location>
        <begin position="7"/>
        <end position="26"/>
    </location>
</feature>
<protein>
    <recommendedName>
        <fullName evidence="2">histidine kinase</fullName>
        <ecNumber evidence="2">2.7.13.3</ecNumber>
    </recommendedName>
</protein>
<dbReference type="EMBL" id="FOOH01000010">
    <property type="protein sequence ID" value="SFF82869.1"/>
    <property type="molecule type" value="Genomic_DNA"/>
</dbReference>
<keyword evidence="4" id="KW-0472">Membrane</keyword>
<evidence type="ECO:0000256" key="1">
    <source>
        <dbReference type="ARBA" id="ARBA00000085"/>
    </source>
</evidence>
<keyword evidence="4" id="KW-1133">Transmembrane helix</keyword>
<dbReference type="CDD" id="cd00082">
    <property type="entry name" value="HisKA"/>
    <property type="match status" value="1"/>
</dbReference>
<dbReference type="InterPro" id="IPR005467">
    <property type="entry name" value="His_kinase_dom"/>
</dbReference>
<dbReference type="CDD" id="cd00075">
    <property type="entry name" value="HATPase"/>
    <property type="match status" value="1"/>
</dbReference>
<dbReference type="Proteomes" id="UP000199116">
    <property type="component" value="Unassembled WGS sequence"/>
</dbReference>
<feature type="transmembrane region" description="Helical" evidence="4">
    <location>
        <begin position="168"/>
        <end position="187"/>
    </location>
</feature>
<accession>A0A1I2LWK0</accession>
<dbReference type="PANTHER" id="PTHR43547">
    <property type="entry name" value="TWO-COMPONENT HISTIDINE KINASE"/>
    <property type="match status" value="1"/>
</dbReference>
<dbReference type="InterPro" id="IPR036890">
    <property type="entry name" value="HATPase_C_sf"/>
</dbReference>
<name>A0A1I2LWK0_9FLAO</name>
<reference evidence="7" key="1">
    <citation type="submission" date="2016-10" db="EMBL/GenBank/DDBJ databases">
        <authorList>
            <person name="Varghese N."/>
            <person name="Submissions S."/>
        </authorList>
    </citation>
    <scope>NUCLEOTIDE SEQUENCE [LARGE SCALE GENOMIC DNA]</scope>
    <source>
        <strain evidence="7">DSM 23515</strain>
    </source>
</reference>
<dbReference type="PROSITE" id="PS50109">
    <property type="entry name" value="HIS_KIN"/>
    <property type="match status" value="1"/>
</dbReference>
<keyword evidence="7" id="KW-1185">Reference proteome</keyword>
<evidence type="ECO:0000256" key="4">
    <source>
        <dbReference type="SAM" id="Phobius"/>
    </source>
</evidence>
<dbReference type="PRINTS" id="PR00344">
    <property type="entry name" value="BCTRLSENSOR"/>
</dbReference>
<evidence type="ECO:0000256" key="2">
    <source>
        <dbReference type="ARBA" id="ARBA00012438"/>
    </source>
</evidence>
<keyword evidence="4" id="KW-0812">Transmembrane</keyword>
<dbReference type="InterPro" id="IPR004358">
    <property type="entry name" value="Sig_transdc_His_kin-like_C"/>
</dbReference>
<dbReference type="Pfam" id="PF00512">
    <property type="entry name" value="HisKA"/>
    <property type="match status" value="1"/>
</dbReference>
<keyword evidence="3" id="KW-0597">Phosphoprotein</keyword>
<dbReference type="AlphaFoldDB" id="A0A1I2LWK0"/>
<dbReference type="InterPro" id="IPR003661">
    <property type="entry name" value="HisK_dim/P_dom"/>
</dbReference>
<dbReference type="SMART" id="SM00388">
    <property type="entry name" value="HisKA"/>
    <property type="match status" value="1"/>
</dbReference>
<dbReference type="EC" id="2.7.13.3" evidence="2"/>
<evidence type="ECO:0000256" key="3">
    <source>
        <dbReference type="ARBA" id="ARBA00022553"/>
    </source>
</evidence>
<dbReference type="Gene3D" id="1.10.287.130">
    <property type="match status" value="1"/>
</dbReference>